<sequence>MIMQRLLDNIPFFWSFTDEEKEQLMGLDCYFETYDAGEYLIREGAEDNSLFIILKGTANVTKKSHPDRVITFLEPGTVFGEISFLTQRPRTTNVVANEKMICFTITSDTMRDLDSQMQHKIKDQLIEILVQRLDQMNQTLLNLVR</sequence>
<comment type="caution">
    <text evidence="2">The sequence shown here is derived from an EMBL/GenBank/DDBJ whole genome shotgun (WGS) entry which is preliminary data.</text>
</comment>
<dbReference type="PANTHER" id="PTHR23011:SF28">
    <property type="entry name" value="CYCLIC NUCLEOTIDE-BINDING DOMAIN CONTAINING PROTEIN"/>
    <property type="match status" value="1"/>
</dbReference>
<accession>A0ABQ0C867</accession>
<reference evidence="2 3" key="1">
    <citation type="submission" date="2024-09" db="EMBL/GenBank/DDBJ databases">
        <title>Draft genome sequence of Candidatus Magnetaquicoccaceae bacterium FCR-1.</title>
        <authorList>
            <person name="Shimoshige H."/>
            <person name="Shimamura S."/>
            <person name="Taoka A."/>
            <person name="Kobayashi H."/>
            <person name="Maekawa T."/>
        </authorList>
    </citation>
    <scope>NUCLEOTIDE SEQUENCE [LARGE SCALE GENOMIC DNA]</scope>
    <source>
        <strain evidence="2 3">FCR-1</strain>
    </source>
</reference>
<dbReference type="SMART" id="SM00100">
    <property type="entry name" value="cNMP"/>
    <property type="match status" value="1"/>
</dbReference>
<dbReference type="Pfam" id="PF00027">
    <property type="entry name" value="cNMP_binding"/>
    <property type="match status" value="1"/>
</dbReference>
<dbReference type="PANTHER" id="PTHR23011">
    <property type="entry name" value="CYCLIC NUCLEOTIDE-BINDING DOMAIN CONTAINING PROTEIN"/>
    <property type="match status" value="1"/>
</dbReference>
<proteinExistence type="predicted"/>
<dbReference type="InterPro" id="IPR014710">
    <property type="entry name" value="RmlC-like_jellyroll"/>
</dbReference>
<evidence type="ECO:0000259" key="1">
    <source>
        <dbReference type="PROSITE" id="PS50042"/>
    </source>
</evidence>
<dbReference type="EMBL" id="BAAFGK010000004">
    <property type="protein sequence ID" value="GAB0057062.1"/>
    <property type="molecule type" value="Genomic_DNA"/>
</dbReference>
<organism evidence="2 3">
    <name type="scientific">Candidatus Magnetaquiglobus chichijimensis</name>
    <dbReference type="NCBI Taxonomy" id="3141448"/>
    <lineage>
        <taxon>Bacteria</taxon>
        <taxon>Pseudomonadati</taxon>
        <taxon>Pseudomonadota</taxon>
        <taxon>Magnetococcia</taxon>
        <taxon>Magnetococcales</taxon>
        <taxon>Candidatus Magnetaquicoccaceae</taxon>
        <taxon>Candidatus Magnetaquiglobus</taxon>
    </lineage>
</organism>
<dbReference type="InterPro" id="IPR018490">
    <property type="entry name" value="cNMP-bd_dom_sf"/>
</dbReference>
<dbReference type="PROSITE" id="PS50042">
    <property type="entry name" value="CNMP_BINDING_3"/>
    <property type="match status" value="1"/>
</dbReference>
<dbReference type="RefSeq" id="WP_420904771.1">
    <property type="nucleotide sequence ID" value="NZ_BAAFGK010000004.1"/>
</dbReference>
<dbReference type="Gene3D" id="2.60.120.10">
    <property type="entry name" value="Jelly Rolls"/>
    <property type="match status" value="1"/>
</dbReference>
<name>A0ABQ0C867_9PROT</name>
<gene>
    <name evidence="2" type="ORF">SIID45300_01383</name>
</gene>
<dbReference type="Proteomes" id="UP001628193">
    <property type="component" value="Unassembled WGS sequence"/>
</dbReference>
<feature type="domain" description="Cyclic nucleotide-binding" evidence="1">
    <location>
        <begin position="34"/>
        <end position="113"/>
    </location>
</feature>
<dbReference type="CDD" id="cd00038">
    <property type="entry name" value="CAP_ED"/>
    <property type="match status" value="1"/>
</dbReference>
<dbReference type="SUPFAM" id="SSF51206">
    <property type="entry name" value="cAMP-binding domain-like"/>
    <property type="match status" value="1"/>
</dbReference>
<keyword evidence="3" id="KW-1185">Reference proteome</keyword>
<evidence type="ECO:0000313" key="2">
    <source>
        <dbReference type="EMBL" id="GAB0057062.1"/>
    </source>
</evidence>
<protein>
    <recommendedName>
        <fullName evidence="1">Cyclic nucleotide-binding domain-containing protein</fullName>
    </recommendedName>
</protein>
<dbReference type="InterPro" id="IPR000595">
    <property type="entry name" value="cNMP-bd_dom"/>
</dbReference>
<evidence type="ECO:0000313" key="3">
    <source>
        <dbReference type="Proteomes" id="UP001628193"/>
    </source>
</evidence>